<dbReference type="PANTHER" id="PTHR45661:SF3">
    <property type="entry name" value="IG-LIKE DOMAIN-CONTAINING PROTEIN"/>
    <property type="match status" value="1"/>
</dbReference>
<dbReference type="Pfam" id="PF09479">
    <property type="entry name" value="Flg_new"/>
    <property type="match status" value="2"/>
</dbReference>
<keyword evidence="2" id="KW-0732">Signal</keyword>
<dbReference type="PANTHER" id="PTHR45661">
    <property type="entry name" value="SURFACE ANTIGEN"/>
    <property type="match status" value="1"/>
</dbReference>
<dbReference type="NCBIfam" id="TIGR02543">
    <property type="entry name" value="List_Bact_rpt"/>
    <property type="match status" value="2"/>
</dbReference>
<gene>
    <name evidence="3" type="ORF">H9812_06935</name>
</gene>
<feature type="signal peptide" evidence="2">
    <location>
        <begin position="1"/>
        <end position="21"/>
    </location>
</feature>
<dbReference type="InterPro" id="IPR013378">
    <property type="entry name" value="InlB-like_B-rpt"/>
</dbReference>
<dbReference type="InterPro" id="IPR053139">
    <property type="entry name" value="Surface_bspA-like"/>
</dbReference>
<reference evidence="3" key="1">
    <citation type="journal article" date="2021" name="PeerJ">
        <title>Extensive microbial diversity within the chicken gut microbiome revealed by metagenomics and culture.</title>
        <authorList>
            <person name="Gilroy R."/>
            <person name="Ravi A."/>
            <person name="Getino M."/>
            <person name="Pursley I."/>
            <person name="Horton D.L."/>
            <person name="Alikhan N.F."/>
            <person name="Baker D."/>
            <person name="Gharbi K."/>
            <person name="Hall N."/>
            <person name="Watson M."/>
            <person name="Adriaenssens E.M."/>
            <person name="Foster-Nyarko E."/>
            <person name="Jarju S."/>
            <person name="Secka A."/>
            <person name="Antonio M."/>
            <person name="Oren A."/>
            <person name="Chaudhuri R.R."/>
            <person name="La Ragione R."/>
            <person name="Hildebrand F."/>
            <person name="Pallen M.J."/>
        </authorList>
    </citation>
    <scope>NUCLEOTIDE SEQUENCE</scope>
    <source>
        <strain evidence="3">CHK33-5263</strain>
    </source>
</reference>
<dbReference type="Pfam" id="PF13306">
    <property type="entry name" value="LRR_5"/>
    <property type="match status" value="2"/>
</dbReference>
<protein>
    <submittedName>
        <fullName evidence="3">Leucine-rich repeat protein</fullName>
    </submittedName>
</protein>
<dbReference type="PROSITE" id="PS51257">
    <property type="entry name" value="PROKAR_LIPOPROTEIN"/>
    <property type="match status" value="1"/>
</dbReference>
<proteinExistence type="predicted"/>
<evidence type="ECO:0000256" key="2">
    <source>
        <dbReference type="SAM" id="SignalP"/>
    </source>
</evidence>
<dbReference type="GO" id="GO:0030313">
    <property type="term" value="C:cell envelope"/>
    <property type="evidence" value="ECO:0007669"/>
    <property type="project" value="UniProtKB-SubCell"/>
</dbReference>
<name>A0A9D2DXN2_9FIRM</name>
<dbReference type="EMBL" id="DXBS01000129">
    <property type="protein sequence ID" value="HIZ25182.1"/>
    <property type="molecule type" value="Genomic_DNA"/>
</dbReference>
<organism evidence="3 4">
    <name type="scientific">Candidatus Gallimonas intestinigallinarum</name>
    <dbReference type="NCBI Taxonomy" id="2838604"/>
    <lineage>
        <taxon>Bacteria</taxon>
        <taxon>Bacillati</taxon>
        <taxon>Bacillota</taxon>
        <taxon>Clostridia</taxon>
        <taxon>Candidatus Gallimonas</taxon>
    </lineage>
</organism>
<accession>A0A9D2DXN2</accession>
<comment type="caution">
    <text evidence="3">The sequence shown here is derived from an EMBL/GenBank/DDBJ whole genome shotgun (WGS) entry which is preliminary data.</text>
</comment>
<dbReference type="Gene3D" id="2.60.40.4270">
    <property type="entry name" value="Listeria-Bacteroides repeat domain"/>
    <property type="match status" value="3"/>
</dbReference>
<evidence type="ECO:0000256" key="1">
    <source>
        <dbReference type="ARBA" id="ARBA00004196"/>
    </source>
</evidence>
<dbReference type="InterPro" id="IPR026906">
    <property type="entry name" value="LRR_5"/>
</dbReference>
<dbReference type="Gene3D" id="3.80.10.10">
    <property type="entry name" value="Ribonuclease Inhibitor"/>
    <property type="match status" value="3"/>
</dbReference>
<sequence>MKKKIIITAALALTLSAGVFAACDSETAVAPEDALINGSTVDAPLSSAESGEQAGYRLSFDSCGGSPVDAVNYPSHAYLVEPEPPTLEGYRFDGWYWDQEYTREFVFATNTMPAADVTVYAKWTKLYTVTFDCRDGSPVDPVTGEAGDALTAPAAPVREGYVFDGWFADAEGTTPYVFGTIPAQDITVYAHWHERQTNISVTLMPNTPVQTAAQSANATAAEGEALDTDADETFTAALTAAMGAPVYVFGYWSYDEAGRQPVGETMEYVEGGSVTLYAQWTRSAAYASVTFVNGEDTLPLYVEKQGTLSGEQVLEVNTFFGGTVPTLITASGAEFSLTDVIERDLVLTPEASPEGFTFGVESNYCYVERYTGNAAGVVIPAMYRNLPVLGIAEDAFAGNTAVQTVSVPASVSSIGAGAFEGCTQLTSVTGADGVSLIGEDAFAGCTSLEMYESNGFVYLNETCRTLLSYTGSSNNVTVPANVVALADDAFRGASVRTLSFAAGCAIESISDRAFYGCASLTSVDFSALPLRAVGESAFEGCASLTALSLPAQTSCLGAHAFKDCARLASVQMDGVLTMGEGVFENCGLTSVDLRNVAPEGFFMQQTFDLPADTFRGCTKLTSVLLPQTLASIGSGAFAGCTALETVTVNADAGSYLTSIASDAFEGCSALRTVILFARTEGGQTAAISADTFADCADDLVVFVASGSPAFDRNSQYYDAETDTMMSHAEIYAEQFNNVVDVRAAESELPSLEIPAYTWLLHDDDLSAEGTNLVGLLEDLGMTVSDNATTADEIAVTIEAVYRTDQVDAQGEYTQIAPVGADADVYDVTETGRYLVYVNVTDRFGNVFVDQIALVVID</sequence>
<reference evidence="3" key="2">
    <citation type="submission" date="2021-04" db="EMBL/GenBank/DDBJ databases">
        <authorList>
            <person name="Gilroy R."/>
        </authorList>
    </citation>
    <scope>NUCLEOTIDE SEQUENCE</scope>
    <source>
        <strain evidence="3">CHK33-5263</strain>
    </source>
</reference>
<feature type="chain" id="PRO_5038624018" evidence="2">
    <location>
        <begin position="22"/>
        <end position="857"/>
    </location>
</feature>
<dbReference type="Proteomes" id="UP000824044">
    <property type="component" value="Unassembled WGS sequence"/>
</dbReference>
<evidence type="ECO:0000313" key="4">
    <source>
        <dbReference type="Proteomes" id="UP000824044"/>
    </source>
</evidence>
<dbReference type="InterPro" id="IPR032675">
    <property type="entry name" value="LRR_dom_sf"/>
</dbReference>
<dbReference type="SUPFAM" id="SSF52058">
    <property type="entry name" value="L domain-like"/>
    <property type="match status" value="1"/>
</dbReference>
<dbReference type="InterPro" id="IPR042229">
    <property type="entry name" value="Listeria/Bacterioides_rpt_sf"/>
</dbReference>
<dbReference type="AlphaFoldDB" id="A0A9D2DXN2"/>
<comment type="subcellular location">
    <subcellularLocation>
        <location evidence="1">Cell envelope</location>
    </subcellularLocation>
</comment>
<evidence type="ECO:0000313" key="3">
    <source>
        <dbReference type="EMBL" id="HIZ25182.1"/>
    </source>
</evidence>